<sequence>MAIRFSGPGQRYTASLGLGVRTSLTVACWIKISVDRNTRVVPWVIHNGASNYLSLEINAAGEVGVYTENTTPPVAFNTNVGQWCYVAATVDASNVRISYEATAFSSEFSSGFWGISHSTNAASLSIGEWLSGTSAWLNGCMAGLKIWTATLTADELETEATQYAPVRTAGLAAYYRFDGPSTTDDSGNGRTLSGGAGVTQEPDPDDVTAVAPTDSASAADTLTAAATVALAEAAAASTGVAVAAGLGVADSGTGAESLAIAAITPLADAATAGEAISSGMPVPVADAGAGVDAFQAGAAVALNEGGTGADALSITASLPLADSAVAADAVERAQLVGKALADAATAGDALAVQSYIVREIGDPGPPRRAWPVRAPRRAWSADRPRHSWSVRPPRTDVPLEV</sequence>
<proteinExistence type="predicted"/>
<feature type="region of interest" description="Disordered" evidence="1">
    <location>
        <begin position="364"/>
        <end position="401"/>
    </location>
</feature>
<protein>
    <recommendedName>
        <fullName evidence="4">LamG-like jellyroll fold domain-containing protein</fullName>
    </recommendedName>
</protein>
<reference evidence="2 3" key="1">
    <citation type="submission" date="2018-01" db="EMBL/GenBank/DDBJ databases">
        <title>Draft genome sequence of Sphaerisporangium sp. 7K107.</title>
        <authorList>
            <person name="Sahin N."/>
            <person name="Saygin H."/>
            <person name="Ay H."/>
        </authorList>
    </citation>
    <scope>NUCLEOTIDE SEQUENCE [LARGE SCALE GENOMIC DNA]</scope>
    <source>
        <strain evidence="2 3">7K107</strain>
    </source>
</reference>
<evidence type="ECO:0000313" key="2">
    <source>
        <dbReference type="EMBL" id="PZG53134.1"/>
    </source>
</evidence>
<evidence type="ECO:0000313" key="3">
    <source>
        <dbReference type="Proteomes" id="UP000248544"/>
    </source>
</evidence>
<dbReference type="Pfam" id="PF13385">
    <property type="entry name" value="Laminin_G_3"/>
    <property type="match status" value="1"/>
</dbReference>
<organism evidence="2 3">
    <name type="scientific">Spongiactinospora gelatinilytica</name>
    <dbReference type="NCBI Taxonomy" id="2666298"/>
    <lineage>
        <taxon>Bacteria</taxon>
        <taxon>Bacillati</taxon>
        <taxon>Actinomycetota</taxon>
        <taxon>Actinomycetes</taxon>
        <taxon>Streptosporangiales</taxon>
        <taxon>Streptosporangiaceae</taxon>
        <taxon>Spongiactinospora</taxon>
    </lineage>
</organism>
<dbReference type="Proteomes" id="UP000248544">
    <property type="component" value="Unassembled WGS sequence"/>
</dbReference>
<dbReference type="AlphaFoldDB" id="A0A2W2ITV8"/>
<feature type="compositionally biased region" description="Polar residues" evidence="1">
    <location>
        <begin position="180"/>
        <end position="191"/>
    </location>
</feature>
<keyword evidence="3" id="KW-1185">Reference proteome</keyword>
<feature type="region of interest" description="Disordered" evidence="1">
    <location>
        <begin position="180"/>
        <end position="204"/>
    </location>
</feature>
<dbReference type="RefSeq" id="WP_111166097.1">
    <property type="nucleotide sequence ID" value="NZ_POUA01000028.1"/>
</dbReference>
<dbReference type="InterPro" id="IPR013320">
    <property type="entry name" value="ConA-like_dom_sf"/>
</dbReference>
<evidence type="ECO:0008006" key="4">
    <source>
        <dbReference type="Google" id="ProtNLM"/>
    </source>
</evidence>
<gene>
    <name evidence="2" type="ORF">C1I98_06140</name>
</gene>
<name>A0A2W2ITV8_9ACTN</name>
<dbReference type="EMBL" id="POUA01000028">
    <property type="protein sequence ID" value="PZG53134.1"/>
    <property type="molecule type" value="Genomic_DNA"/>
</dbReference>
<dbReference type="Gene3D" id="2.60.120.200">
    <property type="match status" value="1"/>
</dbReference>
<evidence type="ECO:0000256" key="1">
    <source>
        <dbReference type="SAM" id="MobiDB-lite"/>
    </source>
</evidence>
<accession>A0A2W2ITV8</accession>
<dbReference type="SUPFAM" id="SSF49899">
    <property type="entry name" value="Concanavalin A-like lectins/glucanases"/>
    <property type="match status" value="1"/>
</dbReference>
<comment type="caution">
    <text evidence="2">The sequence shown here is derived from an EMBL/GenBank/DDBJ whole genome shotgun (WGS) entry which is preliminary data.</text>
</comment>